<proteinExistence type="predicted"/>
<keyword evidence="3" id="KW-1185">Reference proteome</keyword>
<accession>A0A4Y7K8J1</accession>
<evidence type="ECO:0000256" key="1">
    <source>
        <dbReference type="SAM" id="MobiDB-lite"/>
    </source>
</evidence>
<protein>
    <submittedName>
        <fullName evidence="2">Uncharacterized protein</fullName>
    </submittedName>
</protein>
<sequence>MGFFHNLSSEFLIRPLFDRAKFIRGISRVNWRLCILVKLLWEIVVFGCTMRTTSQGKRSRRLARVVPTHSGDDEAAYESAERSPFSSPKLPWGAEQYPDYNRTFDTTPTQ</sequence>
<feature type="region of interest" description="Disordered" evidence="1">
    <location>
        <begin position="72"/>
        <end position="110"/>
    </location>
</feature>
<evidence type="ECO:0000313" key="3">
    <source>
        <dbReference type="Proteomes" id="UP000316621"/>
    </source>
</evidence>
<reference evidence="2 3" key="1">
    <citation type="journal article" date="2018" name="Science">
        <title>The opium poppy genome and morphinan production.</title>
        <authorList>
            <person name="Guo L."/>
            <person name="Winzer T."/>
            <person name="Yang X."/>
            <person name="Li Y."/>
            <person name="Ning Z."/>
            <person name="He Z."/>
            <person name="Teodor R."/>
            <person name="Lu Y."/>
            <person name="Bowser T.A."/>
            <person name="Graham I.A."/>
            <person name="Ye K."/>
        </authorList>
    </citation>
    <scope>NUCLEOTIDE SEQUENCE [LARGE SCALE GENOMIC DNA]</scope>
    <source>
        <strain evidence="3">cv. HN1</strain>
        <tissue evidence="2">Leaves</tissue>
    </source>
</reference>
<gene>
    <name evidence="2" type="ORF">C5167_031506</name>
</gene>
<name>A0A4Y7K8J1_PAPSO</name>
<dbReference type="AlphaFoldDB" id="A0A4Y7K8J1"/>
<organism evidence="2 3">
    <name type="scientific">Papaver somniferum</name>
    <name type="common">Opium poppy</name>
    <dbReference type="NCBI Taxonomy" id="3469"/>
    <lineage>
        <taxon>Eukaryota</taxon>
        <taxon>Viridiplantae</taxon>
        <taxon>Streptophyta</taxon>
        <taxon>Embryophyta</taxon>
        <taxon>Tracheophyta</taxon>
        <taxon>Spermatophyta</taxon>
        <taxon>Magnoliopsida</taxon>
        <taxon>Ranunculales</taxon>
        <taxon>Papaveraceae</taxon>
        <taxon>Papaveroideae</taxon>
        <taxon>Papaver</taxon>
    </lineage>
</organism>
<dbReference type="EMBL" id="CM010721">
    <property type="protein sequence ID" value="RZC68249.1"/>
    <property type="molecule type" value="Genomic_DNA"/>
</dbReference>
<dbReference type="Gramene" id="RZC68249">
    <property type="protein sequence ID" value="RZC68249"/>
    <property type="gene ID" value="C5167_031506"/>
</dbReference>
<dbReference type="Proteomes" id="UP000316621">
    <property type="component" value="Chromosome 7"/>
</dbReference>
<evidence type="ECO:0000313" key="2">
    <source>
        <dbReference type="EMBL" id="RZC68249.1"/>
    </source>
</evidence>